<organism evidence="1 2">
    <name type="scientific">Sandaracinus amylolyticus</name>
    <dbReference type="NCBI Taxonomy" id="927083"/>
    <lineage>
        <taxon>Bacteria</taxon>
        <taxon>Pseudomonadati</taxon>
        <taxon>Myxococcota</taxon>
        <taxon>Polyangia</taxon>
        <taxon>Polyangiales</taxon>
        <taxon>Sandaracinaceae</taxon>
        <taxon>Sandaracinus</taxon>
    </lineage>
</organism>
<keyword evidence="2" id="KW-1185">Reference proteome</keyword>
<dbReference type="PROSITE" id="PS51257">
    <property type="entry name" value="PROKAR_LIPOPROTEIN"/>
    <property type="match status" value="1"/>
</dbReference>
<protein>
    <submittedName>
        <fullName evidence="1">Uncharacterized protein</fullName>
    </submittedName>
</protein>
<dbReference type="STRING" id="927083.DB32_004303"/>
<sequence>MKRRDLFGGAATLAGVLACPAWMARAFAQDDDGGLAALSEAYRRAQRAGRPLLVIVIPAQREARWERAGAFGELLNHGPDQVFVDLALAEVVCATMSTLRTLVPQAPAGEPLMVLVEPERVPAVARAIDATLPETPEYWIFRDDEQMSFEERTARENEVIDRRIAALASLVHGAIAPDDAALQRRASVALAALPVDRRQRIELALGVYDTSDRVAVALAPALFVRHPAFREAVRDVGIERWRRGRVPGSRWAIGSGCGTTVEMTEEERRREGDASLMIACGMGHVPERSARFLDWYLTP</sequence>
<name>A0A0F6SFL5_9BACT</name>
<dbReference type="EMBL" id="CP011125">
    <property type="protein sequence ID" value="AKF07154.1"/>
    <property type="molecule type" value="Genomic_DNA"/>
</dbReference>
<proteinExistence type="predicted"/>
<dbReference type="KEGG" id="samy:DB32_004303"/>
<evidence type="ECO:0000313" key="2">
    <source>
        <dbReference type="Proteomes" id="UP000034883"/>
    </source>
</evidence>
<dbReference type="AlphaFoldDB" id="A0A0F6SFL5"/>
<dbReference type="OrthoDB" id="5513594at2"/>
<dbReference type="RefSeq" id="WP_053234446.1">
    <property type="nucleotide sequence ID" value="NZ_CP011125.1"/>
</dbReference>
<dbReference type="Proteomes" id="UP000034883">
    <property type="component" value="Chromosome"/>
</dbReference>
<reference evidence="1 2" key="1">
    <citation type="submission" date="2015-03" db="EMBL/GenBank/DDBJ databases">
        <title>Genome assembly of Sandaracinus amylolyticus DSM 53668.</title>
        <authorList>
            <person name="Sharma G."/>
            <person name="Subramanian S."/>
        </authorList>
    </citation>
    <scope>NUCLEOTIDE SEQUENCE [LARGE SCALE GENOMIC DNA]</scope>
    <source>
        <strain evidence="1 2">DSM 53668</strain>
    </source>
</reference>
<evidence type="ECO:0000313" key="1">
    <source>
        <dbReference type="EMBL" id="AKF07154.1"/>
    </source>
</evidence>
<accession>A0A0F6SFL5</accession>
<gene>
    <name evidence="1" type="ORF">DB32_004303</name>
</gene>